<evidence type="ECO:0000256" key="1">
    <source>
        <dbReference type="SAM" id="SignalP"/>
    </source>
</evidence>
<protein>
    <submittedName>
        <fullName evidence="2">Uncharacterized protein</fullName>
    </submittedName>
</protein>
<comment type="caution">
    <text evidence="2">The sequence shown here is derived from an EMBL/GenBank/DDBJ whole genome shotgun (WGS) entry which is preliminary data.</text>
</comment>
<feature type="signal peptide" evidence="1">
    <location>
        <begin position="1"/>
        <end position="21"/>
    </location>
</feature>
<keyword evidence="3" id="KW-1185">Reference proteome</keyword>
<dbReference type="EMBL" id="JAVDSG010000001">
    <property type="protein sequence ID" value="MDR6593311.1"/>
    <property type="molecule type" value="Genomic_DNA"/>
</dbReference>
<reference evidence="2 3" key="1">
    <citation type="submission" date="2023-07" db="EMBL/GenBank/DDBJ databases">
        <title>Sequencing the genomes of 1000 actinobacteria strains.</title>
        <authorList>
            <person name="Klenk H.-P."/>
        </authorList>
    </citation>
    <scope>NUCLEOTIDE SEQUENCE [LARGE SCALE GENOMIC DNA]</scope>
    <source>
        <strain evidence="2 3">DSM 43749</strain>
    </source>
</reference>
<evidence type="ECO:0000313" key="2">
    <source>
        <dbReference type="EMBL" id="MDR6593311.1"/>
    </source>
</evidence>
<evidence type="ECO:0000313" key="3">
    <source>
        <dbReference type="Proteomes" id="UP001268819"/>
    </source>
</evidence>
<dbReference type="Proteomes" id="UP001268819">
    <property type="component" value="Unassembled WGS sequence"/>
</dbReference>
<accession>A0ABU1PRN9</accession>
<organism evidence="2 3">
    <name type="scientific">Saccharothrix longispora</name>
    <dbReference type="NCBI Taxonomy" id="33920"/>
    <lineage>
        <taxon>Bacteria</taxon>
        <taxon>Bacillati</taxon>
        <taxon>Actinomycetota</taxon>
        <taxon>Actinomycetes</taxon>
        <taxon>Pseudonocardiales</taxon>
        <taxon>Pseudonocardiaceae</taxon>
        <taxon>Saccharothrix</taxon>
    </lineage>
</organism>
<dbReference type="RefSeq" id="WP_310305910.1">
    <property type="nucleotide sequence ID" value="NZ_BAAAXB010000001.1"/>
</dbReference>
<gene>
    <name evidence="2" type="ORF">J2S66_001695</name>
</gene>
<name>A0ABU1PRN9_9PSEU</name>
<proteinExistence type="predicted"/>
<sequence>MRRTLSVLGVCAALLFGGAHVATAVTDWSWVGPHTTYDECEQSVQAYRDAGGVAGGCSFRDLPYTAEDGYYFRAWPIP</sequence>
<keyword evidence="1" id="KW-0732">Signal</keyword>
<feature type="chain" id="PRO_5046392408" evidence="1">
    <location>
        <begin position="22"/>
        <end position="78"/>
    </location>
</feature>